<dbReference type="Pfam" id="PF00144">
    <property type="entry name" value="Beta-lactamase"/>
    <property type="match status" value="1"/>
</dbReference>
<evidence type="ECO:0000313" key="3">
    <source>
        <dbReference type="EMBL" id="SOB79608.1"/>
    </source>
</evidence>
<evidence type="ECO:0000259" key="2">
    <source>
        <dbReference type="Pfam" id="PF00144"/>
    </source>
</evidence>
<dbReference type="RefSeq" id="WP_097062516.1">
    <property type="nucleotide sequence ID" value="NZ_OBMI01000001.1"/>
</dbReference>
<organism evidence="3 4">
    <name type="scientific">Sphingomonas guangdongensis</name>
    <dbReference type="NCBI Taxonomy" id="1141890"/>
    <lineage>
        <taxon>Bacteria</taxon>
        <taxon>Pseudomonadati</taxon>
        <taxon>Pseudomonadota</taxon>
        <taxon>Alphaproteobacteria</taxon>
        <taxon>Sphingomonadales</taxon>
        <taxon>Sphingomonadaceae</taxon>
        <taxon>Sphingomonas</taxon>
    </lineage>
</organism>
<evidence type="ECO:0000313" key="4">
    <source>
        <dbReference type="Proteomes" id="UP000219494"/>
    </source>
</evidence>
<dbReference type="InterPro" id="IPR001466">
    <property type="entry name" value="Beta-lactam-related"/>
</dbReference>
<protein>
    <submittedName>
        <fullName evidence="3">Beta-lactamase</fullName>
    </submittedName>
</protein>
<feature type="chain" id="PRO_5012944859" evidence="1">
    <location>
        <begin position="20"/>
        <end position="356"/>
    </location>
</feature>
<proteinExistence type="predicted"/>
<dbReference type="Gene3D" id="3.40.710.10">
    <property type="entry name" value="DD-peptidase/beta-lactamase superfamily"/>
    <property type="match status" value="1"/>
</dbReference>
<dbReference type="InterPro" id="IPR050789">
    <property type="entry name" value="Diverse_Enzym_Activities"/>
</dbReference>
<feature type="signal peptide" evidence="1">
    <location>
        <begin position="1"/>
        <end position="19"/>
    </location>
</feature>
<dbReference type="PANTHER" id="PTHR43283">
    <property type="entry name" value="BETA-LACTAMASE-RELATED"/>
    <property type="match status" value="1"/>
</dbReference>
<dbReference type="PANTHER" id="PTHR43283:SF3">
    <property type="entry name" value="BETA-LACTAMASE FAMILY PROTEIN (AFU_ORTHOLOGUE AFUA_5G07500)"/>
    <property type="match status" value="1"/>
</dbReference>
<dbReference type="Proteomes" id="UP000219494">
    <property type="component" value="Unassembled WGS sequence"/>
</dbReference>
<reference evidence="3 4" key="1">
    <citation type="submission" date="2017-07" db="EMBL/GenBank/DDBJ databases">
        <authorList>
            <person name="Sun Z.S."/>
            <person name="Albrecht U."/>
            <person name="Echele G."/>
            <person name="Lee C.C."/>
        </authorList>
    </citation>
    <scope>NUCLEOTIDE SEQUENCE [LARGE SCALE GENOMIC DNA]</scope>
    <source>
        <strain evidence="3 4">CGMCC 1.12672</strain>
    </source>
</reference>
<sequence>MIARVAALLAALLATPAIAQPRPDLAPVLAEHKFEGFALAADADTILWQTPRAPCPAPTGGEIILCHPSDPAFQRWPWASVTKQVVAVLTMQQVDRGRLALDAPAARYLPQLATGAPSPTIRQLLQHRAGLRNPEDTPKDAEGWPAWFTASDDALGWCLAGRTATGGDWRYNNCDTLVLGAVLENVADTSLPELFDREIARPLQLEATAFESSAAPPRYDGTAVTLTKKERAIFKRFGAAGGLIGTPLDLLAIDRALMAGTLLSPASRDAMWAGDPKLGYMALAQWSFDAPLKGCAAPVRLIERRGGIGRFQVRNILILSQNKVLMLFTADGDFDFGEIWQGKGLSHDLLARVACP</sequence>
<feature type="domain" description="Beta-lactamase-related" evidence="2">
    <location>
        <begin position="74"/>
        <end position="273"/>
    </location>
</feature>
<dbReference type="EMBL" id="OBMI01000001">
    <property type="protein sequence ID" value="SOB79608.1"/>
    <property type="molecule type" value="Genomic_DNA"/>
</dbReference>
<name>A0A285QDK5_9SPHN</name>
<keyword evidence="4" id="KW-1185">Reference proteome</keyword>
<dbReference type="InterPro" id="IPR012338">
    <property type="entry name" value="Beta-lactam/transpept-like"/>
</dbReference>
<dbReference type="AlphaFoldDB" id="A0A285QDK5"/>
<keyword evidence="1" id="KW-0732">Signal</keyword>
<dbReference type="SUPFAM" id="SSF56601">
    <property type="entry name" value="beta-lactamase/transpeptidase-like"/>
    <property type="match status" value="1"/>
</dbReference>
<accession>A0A285QDK5</accession>
<dbReference type="OrthoDB" id="113033at2"/>
<evidence type="ECO:0000256" key="1">
    <source>
        <dbReference type="SAM" id="SignalP"/>
    </source>
</evidence>
<gene>
    <name evidence="3" type="ORF">SAMN06297144_0640</name>
</gene>